<dbReference type="InterPro" id="IPR002800">
    <property type="entry name" value="Rv2949c-like"/>
</dbReference>
<organism evidence="1 2">
    <name type="scientific">Aphanocapsa feldmannii 277cV</name>
    <dbReference type="NCBI Taxonomy" id="2507553"/>
    <lineage>
        <taxon>Bacteria</taxon>
        <taxon>Bacillati</taxon>
        <taxon>Cyanobacteriota</taxon>
        <taxon>Cyanophyceae</taxon>
        <taxon>Oscillatoriophycideae</taxon>
        <taxon>Chroococcales</taxon>
        <taxon>Microcystaceae</taxon>
        <taxon>Aphanocapsa</taxon>
    </lineage>
</organism>
<evidence type="ECO:0000313" key="1">
    <source>
        <dbReference type="EMBL" id="TGG96639.1"/>
    </source>
</evidence>
<gene>
    <name evidence="1" type="ORF">ERJ67_00700</name>
</gene>
<protein>
    <submittedName>
        <fullName evidence="1">DUF98 domain-containing protein</fullName>
    </submittedName>
</protein>
<dbReference type="Pfam" id="PF01947">
    <property type="entry name" value="Rv2949c-like"/>
    <property type="match status" value="1"/>
</dbReference>
<dbReference type="InterPro" id="IPR048022">
    <property type="entry name" value="Ch_lyase_cyan"/>
</dbReference>
<sequence>MSCRSKTALPGLKVHWAEACDGVVCGHVPRRLSPAWRLLLLGDGSPSRHLGLLSGDTVRVELITMEREVETATDRPSEVAELEGPMLRRRVWVQGGGDVLLWAESWWNEVKAAHHLGNVRDPIWTSLSAKRTELFRQVDGLALVSAPWLEDRFGARGPYWSRHYRFFRGGRVLTVIREVFSPVLERWLGSSDAAVQLALPEKMKK</sequence>
<dbReference type="SUPFAM" id="SSF64288">
    <property type="entry name" value="Chorismate lyase-like"/>
    <property type="match status" value="1"/>
</dbReference>
<evidence type="ECO:0000313" key="2">
    <source>
        <dbReference type="Proteomes" id="UP000317990"/>
    </source>
</evidence>
<reference evidence="1 2" key="1">
    <citation type="journal article" date="2019" name="mSystems">
        <title>Life at home and on the roam: Genomic adaptions reflect the dual lifestyle of an intracellular, facultative symbiont.</title>
        <authorList>
            <person name="Burgsdorf I."/>
        </authorList>
    </citation>
    <scope>NUCLEOTIDE SEQUENCE [LARGE SCALE GENOMIC DNA]</scope>
    <source>
        <strain evidence="1">277cV</strain>
    </source>
</reference>
<dbReference type="AlphaFoldDB" id="A0A524RR32"/>
<dbReference type="InterPro" id="IPR028978">
    <property type="entry name" value="Chorismate_lyase_/UTRA_dom_sf"/>
</dbReference>
<accession>A0A524RR32</accession>
<dbReference type="NCBIfam" id="NF037993">
    <property type="entry name" value="cyano_chori_ly"/>
    <property type="match status" value="1"/>
</dbReference>
<dbReference type="Proteomes" id="UP000317990">
    <property type="component" value="Unassembled WGS sequence"/>
</dbReference>
<proteinExistence type="predicted"/>
<name>A0A524RR32_9CHRO</name>
<dbReference type="EMBL" id="SRMO01000006">
    <property type="protein sequence ID" value="TGG96639.1"/>
    <property type="molecule type" value="Genomic_DNA"/>
</dbReference>
<dbReference type="Gene3D" id="3.40.1410.10">
    <property type="entry name" value="Chorismate lyase-like"/>
    <property type="match status" value="1"/>
</dbReference>
<comment type="caution">
    <text evidence="1">The sequence shown here is derived from an EMBL/GenBank/DDBJ whole genome shotgun (WGS) entry which is preliminary data.</text>
</comment>